<evidence type="ECO:0000313" key="7">
    <source>
        <dbReference type="EMBL" id="KGM14037.1"/>
    </source>
</evidence>
<dbReference type="Gene3D" id="3.40.225.10">
    <property type="entry name" value="Class II aldolase/adducin N-terminal domain"/>
    <property type="match status" value="1"/>
</dbReference>
<dbReference type="Pfam" id="PF00596">
    <property type="entry name" value="Aldolase_II"/>
    <property type="match status" value="1"/>
</dbReference>
<keyword evidence="4" id="KW-0418">Kinase</keyword>
<evidence type="ECO:0000256" key="4">
    <source>
        <dbReference type="ARBA" id="ARBA00022777"/>
    </source>
</evidence>
<name>A0A0A0C215_9CELL</name>
<dbReference type="InterPro" id="IPR036409">
    <property type="entry name" value="Aldolase_II/adducin_N_sf"/>
</dbReference>
<protein>
    <submittedName>
        <fullName evidence="7">ATPase</fullName>
    </submittedName>
</protein>
<dbReference type="EMBL" id="AXCZ01000015">
    <property type="protein sequence ID" value="KGM14037.1"/>
    <property type="molecule type" value="Genomic_DNA"/>
</dbReference>
<comment type="caution">
    <text evidence="7">The sequence shown here is derived from an EMBL/GenBank/DDBJ whole genome shotgun (WGS) entry which is preliminary data.</text>
</comment>
<comment type="similarity">
    <text evidence="1">Belongs to the FGGY kinase family.</text>
</comment>
<keyword evidence="8" id="KW-1185">Reference proteome</keyword>
<keyword evidence="2" id="KW-0119">Carbohydrate metabolism</keyword>
<dbReference type="InterPro" id="IPR001303">
    <property type="entry name" value="Aldolase_II/adducin_N"/>
</dbReference>
<proteinExistence type="inferred from homology"/>
<dbReference type="GO" id="GO:0042732">
    <property type="term" value="P:D-xylose metabolic process"/>
    <property type="evidence" value="ECO:0007669"/>
    <property type="project" value="UniProtKB-KW"/>
</dbReference>
<dbReference type="InterPro" id="IPR043129">
    <property type="entry name" value="ATPase_NBD"/>
</dbReference>
<dbReference type="InterPro" id="IPR018484">
    <property type="entry name" value="FGGY_N"/>
</dbReference>
<dbReference type="CDD" id="cd07809">
    <property type="entry name" value="ASKHA_NBD_FGGY_BaXK-like"/>
    <property type="match status" value="1"/>
</dbReference>
<dbReference type="SUPFAM" id="SSF53067">
    <property type="entry name" value="Actin-like ATPase domain"/>
    <property type="match status" value="2"/>
</dbReference>
<dbReference type="Gene3D" id="3.30.420.40">
    <property type="match status" value="2"/>
</dbReference>
<gene>
    <name evidence="7" type="ORF">N869_06165</name>
</gene>
<dbReference type="InterPro" id="IPR050406">
    <property type="entry name" value="FGGY_Carb_Kinase"/>
</dbReference>
<dbReference type="GO" id="GO:0016301">
    <property type="term" value="F:kinase activity"/>
    <property type="evidence" value="ECO:0007669"/>
    <property type="project" value="UniProtKB-KW"/>
</dbReference>
<feature type="domain" description="Class II aldolase/adducin N-terminal" evidence="6">
    <location>
        <begin position="595"/>
        <end position="777"/>
    </location>
</feature>
<accession>A0A0A0C215</accession>
<keyword evidence="3" id="KW-0808">Transferase</keyword>
<dbReference type="Proteomes" id="UP000054314">
    <property type="component" value="Unassembled WGS sequence"/>
</dbReference>
<evidence type="ECO:0000256" key="5">
    <source>
        <dbReference type="SAM" id="MobiDB-lite"/>
    </source>
</evidence>
<dbReference type="AlphaFoldDB" id="A0A0A0C215"/>
<sequence>MFVVDPRPRRWCTHVTAHDPRSSTGPHEGDARDVLRSGRAYLGIELGSTRIKAVLVGPDGTPLASGGHGWENQLVDGRWTYHLDAVWEGLQGAVTDLHADVVRRHRTPLTRLAGLGISAMMHGYLAFDADGELLVPFRTWRNTSTAPAARDLTAALGQNVPMRWSVAHLYQAVLDEEPHVARLASLTTLAGYVHRTLTGRDVLGVGDASGMFPVDPATRGYDADSMAVVDRMLAERGARVRLADVLPQVLVAGQDAGTLTPAGAARLDPTGGLQPGVPLCPPEGDAGTGMVASNAVAPRTGNVSVGTSVFAMVVLERPLASVHEELDVVTTPAGDLVAMVHCNNGASELGAWAEVFGQFAAAHGADPEPDAVFGSLLRSALDGEADAGGVLAYNQLSGEPVAGLQEGRPLVVRTPGSRLTLPNLMRAQVYGVFATLSMGMQVLRSEGVSVDDLVAHGGMFRTEGVAQRFLAAATGAPVAVARAAGEGGPWGMAVLAAYAGSGATTDLGTFLRTEVFASATVHRVEPHPDDVQGFESFLERYRSGLAIEHAAVASLHPEGSPSPPAETTDSGDPAPAGGLEAYPEQVRQEVARVREVVADLHAELPRWGLVVWTAGNVSQRVPVPGGEDLLVIKPSGVGYDDLTPEAMVVCDLDGNLVDGTRSPSSDTAAHAYVYRHMPNVGGVVHTHSTYATAWAARGEPVPCVLTMMADEFGGDIPVGPFALIGDDSIGRGIVETLSGSPSRAVLMQNHGPFTIGRDARDAVKAAVMVEEVARTVHIARDQGELIPIPAADIDALYARYQNVYGQGDSAPVTGEEHVG</sequence>
<dbReference type="Pfam" id="PF02782">
    <property type="entry name" value="FGGY_C"/>
    <property type="match status" value="1"/>
</dbReference>
<dbReference type="PANTHER" id="PTHR43095">
    <property type="entry name" value="SUGAR KINASE"/>
    <property type="match status" value="1"/>
</dbReference>
<evidence type="ECO:0000256" key="2">
    <source>
        <dbReference type="ARBA" id="ARBA00022629"/>
    </source>
</evidence>
<feature type="region of interest" description="Disordered" evidence="5">
    <location>
        <begin position="555"/>
        <end position="579"/>
    </location>
</feature>
<dbReference type="SMART" id="SM01007">
    <property type="entry name" value="Aldolase_II"/>
    <property type="match status" value="1"/>
</dbReference>
<dbReference type="SUPFAM" id="SSF53639">
    <property type="entry name" value="AraD/HMP-PK domain-like"/>
    <property type="match status" value="1"/>
</dbReference>
<evidence type="ECO:0000256" key="3">
    <source>
        <dbReference type="ARBA" id="ARBA00022679"/>
    </source>
</evidence>
<evidence type="ECO:0000259" key="6">
    <source>
        <dbReference type="SMART" id="SM01007"/>
    </source>
</evidence>
<dbReference type="InterPro" id="IPR018485">
    <property type="entry name" value="FGGY_C"/>
</dbReference>
<dbReference type="Pfam" id="PF00370">
    <property type="entry name" value="FGGY_N"/>
    <property type="match status" value="1"/>
</dbReference>
<dbReference type="PANTHER" id="PTHR43095:SF5">
    <property type="entry name" value="XYLULOSE KINASE"/>
    <property type="match status" value="1"/>
</dbReference>
<evidence type="ECO:0000256" key="1">
    <source>
        <dbReference type="ARBA" id="ARBA00009156"/>
    </source>
</evidence>
<keyword evidence="2" id="KW-0859">Xylose metabolism</keyword>
<dbReference type="NCBIfam" id="NF005123">
    <property type="entry name" value="PRK06557.1"/>
    <property type="match status" value="1"/>
</dbReference>
<evidence type="ECO:0000313" key="8">
    <source>
        <dbReference type="Proteomes" id="UP000054314"/>
    </source>
</evidence>
<reference evidence="7 8" key="1">
    <citation type="submission" date="2013-08" db="EMBL/GenBank/DDBJ databases">
        <title>Genome sequencing of Cellulomonas bogoriensis 69B4.</title>
        <authorList>
            <person name="Chen F."/>
            <person name="Li Y."/>
            <person name="Wang G."/>
        </authorList>
    </citation>
    <scope>NUCLEOTIDE SEQUENCE [LARGE SCALE GENOMIC DNA]</scope>
    <source>
        <strain evidence="7 8">69B4</strain>
    </source>
</reference>
<organism evidence="7 8">
    <name type="scientific">Cellulomonas bogoriensis 69B4 = DSM 16987</name>
    <dbReference type="NCBI Taxonomy" id="1386082"/>
    <lineage>
        <taxon>Bacteria</taxon>
        <taxon>Bacillati</taxon>
        <taxon>Actinomycetota</taxon>
        <taxon>Actinomycetes</taxon>
        <taxon>Micrococcales</taxon>
        <taxon>Cellulomonadaceae</taxon>
        <taxon>Cellulomonas</taxon>
    </lineage>
</organism>